<reference evidence="14 15" key="1">
    <citation type="submission" date="2024-01" db="EMBL/GenBank/DDBJ databases">
        <title>The genomes of 5 underutilized Papilionoideae crops provide insights into root nodulation and disease resistanc.</title>
        <authorList>
            <person name="Yuan L."/>
        </authorList>
    </citation>
    <scope>NUCLEOTIDE SEQUENCE [LARGE SCALE GENOMIC DNA]</scope>
    <source>
        <strain evidence="14">ZHUSHIDOU_FW_LH</strain>
        <tissue evidence="14">Leaf</tissue>
    </source>
</reference>
<dbReference type="Gene3D" id="1.10.510.10">
    <property type="entry name" value="Transferase(Phosphotransferase) domain 1"/>
    <property type="match status" value="1"/>
</dbReference>
<dbReference type="SMART" id="SM00220">
    <property type="entry name" value="S_TKc"/>
    <property type="match status" value="1"/>
</dbReference>
<evidence type="ECO:0000313" key="14">
    <source>
        <dbReference type="EMBL" id="KAK7257039.1"/>
    </source>
</evidence>
<dbReference type="Proteomes" id="UP001372338">
    <property type="component" value="Unassembled WGS sequence"/>
</dbReference>
<keyword evidence="5" id="KW-0547">Nucleotide-binding</keyword>
<dbReference type="InterPro" id="IPR000719">
    <property type="entry name" value="Prot_kinase_dom"/>
</dbReference>
<evidence type="ECO:0000256" key="9">
    <source>
        <dbReference type="ARBA" id="ARBA00023180"/>
    </source>
</evidence>
<dbReference type="GO" id="GO:0004674">
    <property type="term" value="F:protein serine/threonine kinase activity"/>
    <property type="evidence" value="ECO:0007669"/>
    <property type="project" value="UniProtKB-KW"/>
</dbReference>
<evidence type="ECO:0000256" key="5">
    <source>
        <dbReference type="ARBA" id="ARBA00022741"/>
    </source>
</evidence>
<dbReference type="PANTHER" id="PTHR27002">
    <property type="entry name" value="RECEPTOR-LIKE SERINE/THREONINE-PROTEIN KINASE SD1-8"/>
    <property type="match status" value="1"/>
</dbReference>
<name>A0AAN9EGG9_CROPI</name>
<keyword evidence="9" id="KW-0325">Glycoprotein</keyword>
<gene>
    <name evidence="14" type="ORF">RIF29_30720</name>
</gene>
<evidence type="ECO:0000256" key="3">
    <source>
        <dbReference type="ARBA" id="ARBA00022679"/>
    </source>
</evidence>
<evidence type="ECO:0000256" key="4">
    <source>
        <dbReference type="ARBA" id="ARBA00022729"/>
    </source>
</evidence>
<keyword evidence="3" id="KW-0808">Transferase</keyword>
<keyword evidence="2" id="KW-0723">Serine/threonine-protein kinase</keyword>
<dbReference type="Pfam" id="PF07714">
    <property type="entry name" value="PK_Tyr_Ser-Thr"/>
    <property type="match status" value="1"/>
</dbReference>
<protein>
    <recommendedName>
        <fullName evidence="1">non-specific serine/threonine protein kinase</fullName>
        <ecNumber evidence="1">2.7.11.1</ecNumber>
    </recommendedName>
</protein>
<feature type="transmembrane region" description="Helical" evidence="12">
    <location>
        <begin position="45"/>
        <end position="68"/>
    </location>
</feature>
<evidence type="ECO:0000256" key="2">
    <source>
        <dbReference type="ARBA" id="ARBA00022527"/>
    </source>
</evidence>
<keyword evidence="12" id="KW-0812">Transmembrane</keyword>
<evidence type="ECO:0000256" key="11">
    <source>
        <dbReference type="ARBA" id="ARBA00048679"/>
    </source>
</evidence>
<dbReference type="EC" id="2.7.11.1" evidence="1"/>
<dbReference type="GO" id="GO:0005524">
    <property type="term" value="F:ATP binding"/>
    <property type="evidence" value="ECO:0007669"/>
    <property type="project" value="UniProtKB-KW"/>
</dbReference>
<dbReference type="FunFam" id="1.10.510.10:FF:000060">
    <property type="entry name" value="G-type lectin S-receptor-like serine/threonine-protein kinase"/>
    <property type="match status" value="1"/>
</dbReference>
<dbReference type="PANTHER" id="PTHR27002:SF776">
    <property type="entry name" value="CYSTEINE-RICH RLK (RECEPTOR-LIKE KINASE) PROTEIN"/>
    <property type="match status" value="1"/>
</dbReference>
<keyword evidence="12" id="KW-0472">Membrane</keyword>
<evidence type="ECO:0000259" key="13">
    <source>
        <dbReference type="PROSITE" id="PS50011"/>
    </source>
</evidence>
<organism evidence="14 15">
    <name type="scientific">Crotalaria pallida</name>
    <name type="common">Smooth rattlebox</name>
    <name type="synonym">Crotalaria striata</name>
    <dbReference type="NCBI Taxonomy" id="3830"/>
    <lineage>
        <taxon>Eukaryota</taxon>
        <taxon>Viridiplantae</taxon>
        <taxon>Streptophyta</taxon>
        <taxon>Embryophyta</taxon>
        <taxon>Tracheophyta</taxon>
        <taxon>Spermatophyta</taxon>
        <taxon>Magnoliopsida</taxon>
        <taxon>eudicotyledons</taxon>
        <taxon>Gunneridae</taxon>
        <taxon>Pentapetalae</taxon>
        <taxon>rosids</taxon>
        <taxon>fabids</taxon>
        <taxon>Fabales</taxon>
        <taxon>Fabaceae</taxon>
        <taxon>Papilionoideae</taxon>
        <taxon>50 kb inversion clade</taxon>
        <taxon>genistoids sensu lato</taxon>
        <taxon>core genistoids</taxon>
        <taxon>Crotalarieae</taxon>
        <taxon>Crotalaria</taxon>
    </lineage>
</organism>
<feature type="domain" description="Protein kinase" evidence="13">
    <location>
        <begin position="122"/>
        <end position="408"/>
    </location>
</feature>
<keyword evidence="4" id="KW-0732">Signal</keyword>
<dbReference type="PROSITE" id="PS50011">
    <property type="entry name" value="PROTEIN_KINASE_DOM"/>
    <property type="match status" value="1"/>
</dbReference>
<evidence type="ECO:0000313" key="15">
    <source>
        <dbReference type="Proteomes" id="UP001372338"/>
    </source>
</evidence>
<dbReference type="SUPFAM" id="SSF56112">
    <property type="entry name" value="Protein kinase-like (PK-like)"/>
    <property type="match status" value="1"/>
</dbReference>
<dbReference type="InterPro" id="IPR011009">
    <property type="entry name" value="Kinase-like_dom_sf"/>
</dbReference>
<sequence>MSLDQNDSGCVFFSGKSLENVTFISFRPKINMLVKKQQHRGTKTWIWIIVAIATALLIICPYILCLVIKKRKRVLKDKRRKIMETEMQNLTSEISTSIQDLEDGYDFKVFNYASIMEATENFSSENMLGQGGFGPVYKGIMPSGKEVAVKRLSKTSSQGIIEFKNELKLIWELQHMNLVQLMGCCIHEQERILIYEYMSNKSLDFFLFDSTRSKLLNWQKRFNIIEGICQGLLYLHKYSRLKIIHRDLKASNILLDENINPKISDFGMARMFTPQESTANTNRIVGTYGYMFPEYVMEGVFSTKSDVYSFGVLLLEIVSGRRNNSFYDAEHPLNLVGHAWELWNDGVYLQLMDPSLNDMFDPDEAERCIHVGLLCVEHHAKDRPNMSDIISMLTNKSVAVALPRRPAFYFGKHIFEEERISKSVESNADSTKEISTSPEVEAM</sequence>
<evidence type="ECO:0000256" key="8">
    <source>
        <dbReference type="ARBA" id="ARBA00023157"/>
    </source>
</evidence>
<keyword evidence="15" id="KW-1185">Reference proteome</keyword>
<dbReference type="AlphaFoldDB" id="A0AAN9EGG9"/>
<keyword evidence="8" id="KW-1015">Disulfide bond</keyword>
<evidence type="ECO:0000256" key="10">
    <source>
        <dbReference type="ARBA" id="ARBA00047899"/>
    </source>
</evidence>
<comment type="caution">
    <text evidence="14">The sequence shown here is derived from an EMBL/GenBank/DDBJ whole genome shotgun (WGS) entry which is preliminary data.</text>
</comment>
<dbReference type="InterPro" id="IPR001245">
    <property type="entry name" value="Ser-Thr/Tyr_kinase_cat_dom"/>
</dbReference>
<dbReference type="FunFam" id="3.30.200.20:FF:000195">
    <property type="entry name" value="G-type lectin S-receptor-like serine/threonine-protein kinase"/>
    <property type="match status" value="1"/>
</dbReference>
<dbReference type="EMBL" id="JAYWIO010000006">
    <property type="protein sequence ID" value="KAK7257039.1"/>
    <property type="molecule type" value="Genomic_DNA"/>
</dbReference>
<dbReference type="InterPro" id="IPR008271">
    <property type="entry name" value="Ser/Thr_kinase_AS"/>
</dbReference>
<keyword evidence="12" id="KW-1133">Transmembrane helix</keyword>
<proteinExistence type="predicted"/>
<comment type="catalytic activity">
    <reaction evidence="11">
        <text>L-seryl-[protein] + ATP = O-phospho-L-seryl-[protein] + ADP + H(+)</text>
        <dbReference type="Rhea" id="RHEA:17989"/>
        <dbReference type="Rhea" id="RHEA-COMP:9863"/>
        <dbReference type="Rhea" id="RHEA-COMP:11604"/>
        <dbReference type="ChEBI" id="CHEBI:15378"/>
        <dbReference type="ChEBI" id="CHEBI:29999"/>
        <dbReference type="ChEBI" id="CHEBI:30616"/>
        <dbReference type="ChEBI" id="CHEBI:83421"/>
        <dbReference type="ChEBI" id="CHEBI:456216"/>
        <dbReference type="EC" id="2.7.11.1"/>
    </reaction>
</comment>
<dbReference type="Gene3D" id="3.30.200.20">
    <property type="entry name" value="Phosphorylase Kinase, domain 1"/>
    <property type="match status" value="1"/>
</dbReference>
<dbReference type="GO" id="GO:0005886">
    <property type="term" value="C:plasma membrane"/>
    <property type="evidence" value="ECO:0007669"/>
    <property type="project" value="TreeGrafter"/>
</dbReference>
<accession>A0AAN9EGG9</accession>
<comment type="catalytic activity">
    <reaction evidence="10">
        <text>L-threonyl-[protein] + ATP = O-phospho-L-threonyl-[protein] + ADP + H(+)</text>
        <dbReference type="Rhea" id="RHEA:46608"/>
        <dbReference type="Rhea" id="RHEA-COMP:11060"/>
        <dbReference type="Rhea" id="RHEA-COMP:11605"/>
        <dbReference type="ChEBI" id="CHEBI:15378"/>
        <dbReference type="ChEBI" id="CHEBI:30013"/>
        <dbReference type="ChEBI" id="CHEBI:30616"/>
        <dbReference type="ChEBI" id="CHEBI:61977"/>
        <dbReference type="ChEBI" id="CHEBI:456216"/>
        <dbReference type="EC" id="2.7.11.1"/>
    </reaction>
</comment>
<evidence type="ECO:0000256" key="7">
    <source>
        <dbReference type="ARBA" id="ARBA00022840"/>
    </source>
</evidence>
<evidence type="ECO:0000256" key="6">
    <source>
        <dbReference type="ARBA" id="ARBA00022777"/>
    </source>
</evidence>
<evidence type="ECO:0000256" key="12">
    <source>
        <dbReference type="SAM" id="Phobius"/>
    </source>
</evidence>
<dbReference type="PROSITE" id="PS00108">
    <property type="entry name" value="PROTEIN_KINASE_ST"/>
    <property type="match status" value="1"/>
</dbReference>
<keyword evidence="7" id="KW-0067">ATP-binding</keyword>
<evidence type="ECO:0000256" key="1">
    <source>
        <dbReference type="ARBA" id="ARBA00012513"/>
    </source>
</evidence>
<keyword evidence="6" id="KW-0418">Kinase</keyword>